<protein>
    <submittedName>
        <fullName evidence="1">Uncharacterized protein</fullName>
    </submittedName>
</protein>
<evidence type="ECO:0000313" key="1">
    <source>
        <dbReference type="EMBL" id="SVB97562.1"/>
    </source>
</evidence>
<sequence length="29" mass="3264">MGMLYAMFVMNKNDLISSIDELYSCFGGL</sequence>
<name>A0A382IE41_9ZZZZ</name>
<organism evidence="1">
    <name type="scientific">marine metagenome</name>
    <dbReference type="NCBI Taxonomy" id="408172"/>
    <lineage>
        <taxon>unclassified sequences</taxon>
        <taxon>metagenomes</taxon>
        <taxon>ecological metagenomes</taxon>
    </lineage>
</organism>
<accession>A0A382IE41</accession>
<gene>
    <name evidence="1" type="ORF">METZ01_LOCUS250416</name>
</gene>
<reference evidence="1" key="1">
    <citation type="submission" date="2018-05" db="EMBL/GenBank/DDBJ databases">
        <authorList>
            <person name="Lanie J.A."/>
            <person name="Ng W.-L."/>
            <person name="Kazmierczak K.M."/>
            <person name="Andrzejewski T.M."/>
            <person name="Davidsen T.M."/>
            <person name="Wayne K.J."/>
            <person name="Tettelin H."/>
            <person name="Glass J.I."/>
            <person name="Rusch D."/>
            <person name="Podicherti R."/>
            <person name="Tsui H.-C.T."/>
            <person name="Winkler M.E."/>
        </authorList>
    </citation>
    <scope>NUCLEOTIDE SEQUENCE</scope>
</reference>
<dbReference type="AlphaFoldDB" id="A0A382IE41"/>
<dbReference type="EMBL" id="UINC01066640">
    <property type="protein sequence ID" value="SVB97562.1"/>
    <property type="molecule type" value="Genomic_DNA"/>
</dbReference>
<proteinExistence type="predicted"/>